<keyword evidence="3" id="KW-0482">Metalloprotease</keyword>
<keyword evidence="3" id="KW-0645">Protease</keyword>
<evidence type="ECO:0000313" key="3">
    <source>
        <dbReference type="EMBL" id="WZW98907.1"/>
    </source>
</evidence>
<feature type="transmembrane region" description="Helical" evidence="1">
    <location>
        <begin position="275"/>
        <end position="297"/>
    </location>
</feature>
<dbReference type="PANTHER" id="PTHR35797:SF1">
    <property type="entry name" value="PROTEASE"/>
    <property type="match status" value="1"/>
</dbReference>
<sequence>MTRVVWRRVALFYGIALAGPVAIALLVLATGQQWGAGPVTMLLGAVTMLVPLLAGWVTERVAGRPHLLTRGWAAFKTRPGIAIARIFGWAALVYAAVVAALFGVAALGSSLAVPGMGRWATPAEVGDAIAALAPVGSTTPPELALPVGVLVALAIGQGLLAGLTVNAVFAFGEEYGWRGVLAEELAPLGRVRATLLTGILWGLWHAPLIALGHNYGADWGWGVPLFCAITVPLAFLLTWVRERSGFVWAAAIVHGAFNGVAGIFMLVLVDAHRLVAPPVGLAAALALGVVAAALWAVPRRSGGQDQSARP</sequence>
<name>A0ABZ3C9M9_9ACTN</name>
<keyword evidence="1" id="KW-1133">Transmembrane helix</keyword>
<keyword evidence="1" id="KW-0812">Transmembrane</keyword>
<feature type="transmembrane region" description="Helical" evidence="1">
    <location>
        <begin position="143"/>
        <end position="172"/>
    </location>
</feature>
<keyword evidence="4" id="KW-1185">Reference proteome</keyword>
<feature type="transmembrane region" description="Helical" evidence="1">
    <location>
        <begin position="86"/>
        <end position="108"/>
    </location>
</feature>
<feature type="transmembrane region" description="Helical" evidence="1">
    <location>
        <begin position="9"/>
        <end position="29"/>
    </location>
</feature>
<dbReference type="InterPro" id="IPR003675">
    <property type="entry name" value="Rce1/LyrA-like_dom"/>
</dbReference>
<dbReference type="PANTHER" id="PTHR35797">
    <property type="entry name" value="PROTEASE-RELATED"/>
    <property type="match status" value="1"/>
</dbReference>
<feature type="transmembrane region" description="Helical" evidence="1">
    <location>
        <begin position="219"/>
        <end position="239"/>
    </location>
</feature>
<evidence type="ECO:0000256" key="1">
    <source>
        <dbReference type="SAM" id="Phobius"/>
    </source>
</evidence>
<feature type="domain" description="CAAX prenyl protease 2/Lysostaphin resistance protein A-like" evidence="2">
    <location>
        <begin position="159"/>
        <end position="259"/>
    </location>
</feature>
<protein>
    <submittedName>
        <fullName evidence="3">CPBP family intramembrane metalloprotease</fullName>
    </submittedName>
</protein>
<keyword evidence="3" id="KW-0378">Hydrolase</keyword>
<dbReference type="Pfam" id="PF02517">
    <property type="entry name" value="Rce1-like"/>
    <property type="match status" value="1"/>
</dbReference>
<dbReference type="GO" id="GO:0008237">
    <property type="term" value="F:metallopeptidase activity"/>
    <property type="evidence" value="ECO:0007669"/>
    <property type="project" value="UniProtKB-KW"/>
</dbReference>
<gene>
    <name evidence="3" type="ORF">PCC79_01455</name>
</gene>
<feature type="transmembrane region" description="Helical" evidence="1">
    <location>
        <begin position="35"/>
        <end position="57"/>
    </location>
</feature>
<accession>A0ABZ3C9M9</accession>
<feature type="transmembrane region" description="Helical" evidence="1">
    <location>
        <begin position="246"/>
        <end position="269"/>
    </location>
</feature>
<dbReference type="InterPro" id="IPR042150">
    <property type="entry name" value="MmRce1-like"/>
</dbReference>
<organism evidence="3 4">
    <name type="scientific">Propioniciclava soli</name>
    <dbReference type="NCBI Taxonomy" id="2775081"/>
    <lineage>
        <taxon>Bacteria</taxon>
        <taxon>Bacillati</taxon>
        <taxon>Actinomycetota</taxon>
        <taxon>Actinomycetes</taxon>
        <taxon>Propionibacteriales</taxon>
        <taxon>Propionibacteriaceae</taxon>
        <taxon>Propioniciclava</taxon>
    </lineage>
</organism>
<dbReference type="EMBL" id="CP115965">
    <property type="protein sequence ID" value="WZW98907.1"/>
    <property type="molecule type" value="Genomic_DNA"/>
</dbReference>
<proteinExistence type="predicted"/>
<dbReference type="Proteomes" id="UP001434337">
    <property type="component" value="Chromosome"/>
</dbReference>
<evidence type="ECO:0000313" key="4">
    <source>
        <dbReference type="Proteomes" id="UP001434337"/>
    </source>
</evidence>
<feature type="transmembrane region" description="Helical" evidence="1">
    <location>
        <begin position="193"/>
        <end position="213"/>
    </location>
</feature>
<evidence type="ECO:0000259" key="2">
    <source>
        <dbReference type="Pfam" id="PF02517"/>
    </source>
</evidence>
<keyword evidence="1" id="KW-0472">Membrane</keyword>
<dbReference type="RefSeq" id="WP_342372784.1">
    <property type="nucleotide sequence ID" value="NZ_CP115965.1"/>
</dbReference>
<reference evidence="3 4" key="1">
    <citation type="journal article" date="2023" name="Environ Microbiome">
        <title>A coral-associated actinobacterium mitigates coral bleaching under heat stress.</title>
        <authorList>
            <person name="Li J."/>
            <person name="Zou Y."/>
            <person name="Li Q."/>
            <person name="Zhang J."/>
            <person name="Bourne D.G."/>
            <person name="Lyu Y."/>
            <person name="Liu C."/>
            <person name="Zhang S."/>
        </authorList>
    </citation>
    <scope>NUCLEOTIDE SEQUENCE [LARGE SCALE GENOMIC DNA]</scope>
    <source>
        <strain evidence="3 4">SCSIO 13291</strain>
    </source>
</reference>